<proteinExistence type="predicted"/>
<dbReference type="EMBL" id="CP013011">
    <property type="protein sequence ID" value="ALL00764.1"/>
    <property type="molecule type" value="Genomic_DNA"/>
</dbReference>
<evidence type="ECO:0000313" key="1">
    <source>
        <dbReference type="EMBL" id="ALL00764.1"/>
    </source>
</evidence>
<dbReference type="AlphaFoldDB" id="A0A0P0N3K8"/>
<dbReference type="RefSeq" id="WP_055408291.1">
    <property type="nucleotide sequence ID" value="NZ_CP013011.1"/>
</dbReference>
<dbReference type="Proteomes" id="UP000058613">
    <property type="component" value="Chromosome"/>
</dbReference>
<dbReference type="STRING" id="1273541.Pyrde_0714"/>
<accession>A0A0P0N3K8</accession>
<sequence>MARCLWLDGSLLKACRVLRARLEPLGVRVVCRSGLPDRAIDYMASRAGCAVATTDQRIVRATMQACWAKIPQGYAERKSARDLATHILKQLRRQCSWGR</sequence>
<evidence type="ECO:0000313" key="2">
    <source>
        <dbReference type="Proteomes" id="UP000058613"/>
    </source>
</evidence>
<dbReference type="KEGG" id="pdl:Pyrde_0714"/>
<organism evidence="1 2">
    <name type="scientific">Pyrodictium delaneyi</name>
    <dbReference type="NCBI Taxonomy" id="1273541"/>
    <lineage>
        <taxon>Archaea</taxon>
        <taxon>Thermoproteota</taxon>
        <taxon>Thermoprotei</taxon>
        <taxon>Desulfurococcales</taxon>
        <taxon>Pyrodictiaceae</taxon>
        <taxon>Pyrodictium</taxon>
    </lineage>
</organism>
<gene>
    <name evidence="1" type="ORF">Pyrde_0714</name>
</gene>
<dbReference type="GeneID" id="26099050"/>
<evidence type="ECO:0008006" key="3">
    <source>
        <dbReference type="Google" id="ProtNLM"/>
    </source>
</evidence>
<name>A0A0P0N3K8_9CREN</name>
<protein>
    <recommendedName>
        <fullName evidence="3">DUF5615 domain-containing protein</fullName>
    </recommendedName>
</protein>
<reference evidence="1 2" key="1">
    <citation type="submission" date="2015-10" db="EMBL/GenBank/DDBJ databases">
        <title>Complete genome sequence of hyperthermophilic archaeon Pyrodictium delaneyi Su06.</title>
        <authorList>
            <person name="Jung J.-H."/>
            <person name="Lin J."/>
            <person name="Holden J.F."/>
            <person name="Park C.-S."/>
        </authorList>
    </citation>
    <scope>NUCLEOTIDE SEQUENCE [LARGE SCALE GENOMIC DNA]</scope>
    <source>
        <strain evidence="1 2">Su06</strain>
    </source>
</reference>